<dbReference type="AlphaFoldDB" id="A0A7S4MXV9"/>
<protein>
    <submittedName>
        <fullName evidence="2">Uncharacterized protein</fullName>
    </submittedName>
</protein>
<feature type="region of interest" description="Disordered" evidence="1">
    <location>
        <begin position="184"/>
        <end position="305"/>
    </location>
</feature>
<feature type="compositionally biased region" description="Polar residues" evidence="1">
    <location>
        <begin position="48"/>
        <end position="67"/>
    </location>
</feature>
<evidence type="ECO:0000313" key="2">
    <source>
        <dbReference type="EMBL" id="CAE2252597.1"/>
    </source>
</evidence>
<proteinExistence type="predicted"/>
<feature type="compositionally biased region" description="Low complexity" evidence="1">
    <location>
        <begin position="293"/>
        <end position="304"/>
    </location>
</feature>
<feature type="compositionally biased region" description="Low complexity" evidence="1">
    <location>
        <begin position="246"/>
        <end position="256"/>
    </location>
</feature>
<feature type="compositionally biased region" description="Pro residues" evidence="1">
    <location>
        <begin position="136"/>
        <end position="150"/>
    </location>
</feature>
<feature type="region of interest" description="Disordered" evidence="1">
    <location>
        <begin position="123"/>
        <end position="169"/>
    </location>
</feature>
<gene>
    <name evidence="2" type="ORF">OAUR00152_LOCUS22116</name>
</gene>
<sequence length="585" mass="62219">MTTSSKRQQVFMVPNPIGPFGLAINALPSSSSLPPSAVHQFESSSSSAVPNLSPPRTTQSQRTQELAQKQQQQHPGVVPGVQTPQPVVETPSGQPAQGLPGYAAVRDDDELDIYALFFSQGNQTSSEMNTHQQQHPPSPTPQQFQLPPPQQQQQAQPQPPPQPIAPSLPLSAPLMQMIQMPSTMPSMVTPELPSPLVRPQLPPQAPPRPNAQAQPRPLPPSPQLSGVDIAKMSRRNFVSREEAERSGMTSSSSSVRGGAGSSAGPIKKRSNPFSDAGEKRTAKVQRTVRTMVSSSSSSSGQSQSPHSFLLSLLRARGRHSSVHKSAECGYKSSATPLQLASYGTAVLRAAQSNSASDLSSLLRSGLSRNPCNRFSESILDMSAKRGSSEAFAAQLDAGADVRTADDFGRTPLHHAAWGSSSGSSRCFDIVMRILDIDPEMARVADDRGKAPFEYVRSSEWGRWIEFLKANQDRFWPARSAPELLVRESIPRPERGAGAVIADPQDALQVEVAKLVADGRAKPEDARSVCPDSPILTTQGAMALAPGAFKFPSMITAAQAGGRVSGGSLFSSGLNASNNNGGSVSP</sequence>
<feature type="compositionally biased region" description="Pro residues" evidence="1">
    <location>
        <begin position="200"/>
        <end position="209"/>
    </location>
</feature>
<evidence type="ECO:0000256" key="1">
    <source>
        <dbReference type="SAM" id="MobiDB-lite"/>
    </source>
</evidence>
<dbReference type="EMBL" id="HBKQ01032386">
    <property type="protein sequence ID" value="CAE2252597.1"/>
    <property type="molecule type" value="Transcribed_RNA"/>
</dbReference>
<organism evidence="2">
    <name type="scientific">Odontella aurita</name>
    <dbReference type="NCBI Taxonomy" id="265563"/>
    <lineage>
        <taxon>Eukaryota</taxon>
        <taxon>Sar</taxon>
        <taxon>Stramenopiles</taxon>
        <taxon>Ochrophyta</taxon>
        <taxon>Bacillariophyta</taxon>
        <taxon>Mediophyceae</taxon>
        <taxon>Biddulphiophycidae</taxon>
        <taxon>Eupodiscales</taxon>
        <taxon>Odontellaceae</taxon>
        <taxon>Odontella</taxon>
    </lineage>
</organism>
<accession>A0A7S4MXV9</accession>
<feature type="compositionally biased region" description="Pro residues" evidence="1">
    <location>
        <begin position="157"/>
        <end position="166"/>
    </location>
</feature>
<reference evidence="2" key="1">
    <citation type="submission" date="2021-01" db="EMBL/GenBank/DDBJ databases">
        <authorList>
            <person name="Corre E."/>
            <person name="Pelletier E."/>
            <person name="Niang G."/>
            <person name="Scheremetjew M."/>
            <person name="Finn R."/>
            <person name="Kale V."/>
            <person name="Holt S."/>
            <person name="Cochrane G."/>
            <person name="Meng A."/>
            <person name="Brown T."/>
            <person name="Cohen L."/>
        </authorList>
    </citation>
    <scope>NUCLEOTIDE SEQUENCE</scope>
    <source>
        <strain evidence="2">Isolate 1302-5</strain>
    </source>
</reference>
<dbReference type="SUPFAM" id="SSF48403">
    <property type="entry name" value="Ankyrin repeat"/>
    <property type="match status" value="1"/>
</dbReference>
<feature type="compositionally biased region" description="Low complexity" evidence="1">
    <location>
        <begin position="68"/>
        <end position="91"/>
    </location>
</feature>
<dbReference type="InterPro" id="IPR036770">
    <property type="entry name" value="Ankyrin_rpt-contain_sf"/>
</dbReference>
<dbReference type="Gene3D" id="1.25.40.20">
    <property type="entry name" value="Ankyrin repeat-containing domain"/>
    <property type="match status" value="1"/>
</dbReference>
<feature type="region of interest" description="Disordered" evidence="1">
    <location>
        <begin position="28"/>
        <end position="102"/>
    </location>
</feature>
<name>A0A7S4MXV9_9STRA</name>